<comment type="catalytic activity">
    <reaction evidence="1">
        <text>Thiol-dependent hydrolysis of ester, thioester, amide, peptide and isopeptide bonds formed by the C-terminal Gly of ubiquitin (a 76-residue protein attached to proteins as an intracellular targeting signal).</text>
        <dbReference type="EC" id="3.4.19.12"/>
    </reaction>
</comment>
<dbReference type="GO" id="GO:0006508">
    <property type="term" value="P:proteolysis"/>
    <property type="evidence" value="ECO:0007669"/>
    <property type="project" value="UniProtKB-KW"/>
</dbReference>
<accession>A0A7S3DCS3</accession>
<evidence type="ECO:0000256" key="7">
    <source>
        <dbReference type="ARBA" id="ARBA00022807"/>
    </source>
</evidence>
<dbReference type="Pfam" id="PF00443">
    <property type="entry name" value="UCH"/>
    <property type="match status" value="1"/>
</dbReference>
<dbReference type="InterPro" id="IPR050164">
    <property type="entry name" value="Peptidase_C19"/>
</dbReference>
<evidence type="ECO:0000313" key="9">
    <source>
        <dbReference type="EMBL" id="CAE0253722.1"/>
    </source>
</evidence>
<evidence type="ECO:0000256" key="5">
    <source>
        <dbReference type="ARBA" id="ARBA00022786"/>
    </source>
</evidence>
<keyword evidence="4" id="KW-0645">Protease</keyword>
<dbReference type="GO" id="GO:0005829">
    <property type="term" value="C:cytosol"/>
    <property type="evidence" value="ECO:0007669"/>
    <property type="project" value="TreeGrafter"/>
</dbReference>
<name>A0A7S3DCS3_9EUKA</name>
<sequence>MADKYAAHRVRYGKCSRLPGSFVVDETLESPKCIASLVNLGNSCYFNASMQCLARAYGMPSFVRQFSQKPDGVCAMGRGKHTCAACIFVDQMNSMYCGEACRASFTSDKLNVPLKTGKGHQRIIRPDKLYFNLGLLWKGFRIGRQEDAHEYITQILQKVQACTMPTPPIIKGKPGYPQKELNKCIAESPITKIFGGIVQSTVKCIRCNYISRTFESTTIISVDVPADFKLQTAWDLLQRPEVLSDGYKCDECKHTVKATKQVLLYRRPNTLVLQLKRFSFAANVFGGVSSKTSGHVKFPKALNADCVSVKNARGPSKYELYGVLVHSGYSVNSGHYYCYVKDGRKWFVVNDSQYKEVQESTVMDSEAYILFYGAVEYSFGGVICPPDDEIEKVRGAREPSCSTCNTRLEDRGRVCPVMGEQYEEGTARIGSLERKKRPATKDDVSMLKKKIKRLADGNMGVVESAVKEGMGRLIARKKGGNWLQQPDAEEVLIREVEDECLKNVYDGGNELARISGYAILR</sequence>
<evidence type="ECO:0000256" key="2">
    <source>
        <dbReference type="ARBA" id="ARBA00009085"/>
    </source>
</evidence>
<dbReference type="GO" id="GO:0005634">
    <property type="term" value="C:nucleus"/>
    <property type="evidence" value="ECO:0007669"/>
    <property type="project" value="TreeGrafter"/>
</dbReference>
<evidence type="ECO:0000256" key="3">
    <source>
        <dbReference type="ARBA" id="ARBA00012759"/>
    </source>
</evidence>
<evidence type="ECO:0000256" key="6">
    <source>
        <dbReference type="ARBA" id="ARBA00022801"/>
    </source>
</evidence>
<dbReference type="EMBL" id="HBIB01024311">
    <property type="protein sequence ID" value="CAE0253722.1"/>
    <property type="molecule type" value="Transcribed_RNA"/>
</dbReference>
<dbReference type="GO" id="GO:0004843">
    <property type="term" value="F:cysteine-type deubiquitinase activity"/>
    <property type="evidence" value="ECO:0007669"/>
    <property type="project" value="UniProtKB-EC"/>
</dbReference>
<keyword evidence="7" id="KW-0788">Thiol protease</keyword>
<gene>
    <name evidence="9" type="ORF">PBIL07802_LOCUS15957</name>
</gene>
<protein>
    <recommendedName>
        <fullName evidence="3">ubiquitinyl hydrolase 1</fullName>
        <ecNumber evidence="3">3.4.19.12</ecNumber>
    </recommendedName>
</protein>
<dbReference type="InterPro" id="IPR038765">
    <property type="entry name" value="Papain-like_cys_pep_sf"/>
</dbReference>
<dbReference type="AlphaFoldDB" id="A0A7S3DCS3"/>
<evidence type="ECO:0000256" key="1">
    <source>
        <dbReference type="ARBA" id="ARBA00000707"/>
    </source>
</evidence>
<dbReference type="InterPro" id="IPR018200">
    <property type="entry name" value="USP_CS"/>
</dbReference>
<keyword evidence="6" id="KW-0378">Hydrolase</keyword>
<reference evidence="9" key="1">
    <citation type="submission" date="2021-01" db="EMBL/GenBank/DDBJ databases">
        <authorList>
            <person name="Corre E."/>
            <person name="Pelletier E."/>
            <person name="Niang G."/>
            <person name="Scheremetjew M."/>
            <person name="Finn R."/>
            <person name="Kale V."/>
            <person name="Holt S."/>
            <person name="Cochrane G."/>
            <person name="Meng A."/>
            <person name="Brown T."/>
            <person name="Cohen L."/>
        </authorList>
    </citation>
    <scope>NUCLEOTIDE SEQUENCE</scope>
    <source>
        <strain evidence="9">NIES-2562</strain>
    </source>
</reference>
<dbReference type="GO" id="GO:0016579">
    <property type="term" value="P:protein deubiquitination"/>
    <property type="evidence" value="ECO:0007669"/>
    <property type="project" value="InterPro"/>
</dbReference>
<organism evidence="9">
    <name type="scientific">Palpitomonas bilix</name>
    <dbReference type="NCBI Taxonomy" id="652834"/>
    <lineage>
        <taxon>Eukaryota</taxon>
        <taxon>Eukaryota incertae sedis</taxon>
    </lineage>
</organism>
<proteinExistence type="inferred from homology"/>
<evidence type="ECO:0000259" key="8">
    <source>
        <dbReference type="PROSITE" id="PS50235"/>
    </source>
</evidence>
<feature type="domain" description="USP" evidence="8">
    <location>
        <begin position="35"/>
        <end position="375"/>
    </location>
</feature>
<dbReference type="Gene3D" id="3.90.70.10">
    <property type="entry name" value="Cysteine proteinases"/>
    <property type="match status" value="1"/>
</dbReference>
<dbReference type="InterPro" id="IPR028889">
    <property type="entry name" value="USP"/>
</dbReference>
<dbReference type="PROSITE" id="PS50235">
    <property type="entry name" value="USP_3"/>
    <property type="match status" value="1"/>
</dbReference>
<dbReference type="SUPFAM" id="SSF54001">
    <property type="entry name" value="Cysteine proteinases"/>
    <property type="match status" value="1"/>
</dbReference>
<dbReference type="PANTHER" id="PTHR24006">
    <property type="entry name" value="UBIQUITIN CARBOXYL-TERMINAL HYDROLASE"/>
    <property type="match status" value="1"/>
</dbReference>
<comment type="similarity">
    <text evidence="2">Belongs to the peptidase C19 family.</text>
</comment>
<keyword evidence="5" id="KW-0833">Ubl conjugation pathway</keyword>
<dbReference type="InterPro" id="IPR001394">
    <property type="entry name" value="Peptidase_C19_UCH"/>
</dbReference>
<evidence type="ECO:0000256" key="4">
    <source>
        <dbReference type="ARBA" id="ARBA00022670"/>
    </source>
</evidence>
<dbReference type="PROSITE" id="PS00973">
    <property type="entry name" value="USP_2"/>
    <property type="match status" value="1"/>
</dbReference>
<dbReference type="PANTHER" id="PTHR24006:SF758">
    <property type="entry name" value="UBIQUITIN CARBOXYL-TERMINAL HYDROLASE 36"/>
    <property type="match status" value="1"/>
</dbReference>
<dbReference type="EC" id="3.4.19.12" evidence="3"/>